<keyword evidence="1" id="KW-0472">Membrane</keyword>
<name>A0ABS5G9V9_9BRAD</name>
<keyword evidence="1" id="KW-1133">Transmembrane helix</keyword>
<keyword evidence="3" id="KW-1185">Reference proteome</keyword>
<comment type="caution">
    <text evidence="2">The sequence shown here is derived from an EMBL/GenBank/DDBJ whole genome shotgun (WGS) entry which is preliminary data.</text>
</comment>
<keyword evidence="1" id="KW-0812">Transmembrane</keyword>
<evidence type="ECO:0000313" key="2">
    <source>
        <dbReference type="EMBL" id="MBR1137814.1"/>
    </source>
</evidence>
<proteinExistence type="predicted"/>
<dbReference type="RefSeq" id="WP_012041053.1">
    <property type="nucleotide sequence ID" value="NZ_JABFDP010000001.1"/>
</dbReference>
<protein>
    <submittedName>
        <fullName evidence="2">Transporter</fullName>
    </submittedName>
</protein>
<accession>A0ABS5G9V9</accession>
<evidence type="ECO:0000313" key="3">
    <source>
        <dbReference type="Proteomes" id="UP001314635"/>
    </source>
</evidence>
<dbReference type="Proteomes" id="UP001314635">
    <property type="component" value="Unassembled WGS sequence"/>
</dbReference>
<dbReference type="EMBL" id="JAFCLK010000017">
    <property type="protein sequence ID" value="MBR1137814.1"/>
    <property type="molecule type" value="Genomic_DNA"/>
</dbReference>
<feature type="transmembrane region" description="Helical" evidence="1">
    <location>
        <begin position="28"/>
        <end position="47"/>
    </location>
</feature>
<gene>
    <name evidence="2" type="ORF">JQ619_18750</name>
</gene>
<reference evidence="3" key="1">
    <citation type="journal article" date="2021" name="ISME J.">
        <title>Evolutionary origin and ecological implication of a unique nif island in free-living Bradyrhizobium lineages.</title>
        <authorList>
            <person name="Tao J."/>
        </authorList>
    </citation>
    <scope>NUCLEOTIDE SEQUENCE [LARGE SCALE GENOMIC DNA]</scope>
    <source>
        <strain evidence="3">SZCCT0094</strain>
    </source>
</reference>
<organism evidence="2 3">
    <name type="scientific">Bradyrhizobium denitrificans</name>
    <dbReference type="NCBI Taxonomy" id="2734912"/>
    <lineage>
        <taxon>Bacteria</taxon>
        <taxon>Pseudomonadati</taxon>
        <taxon>Pseudomonadota</taxon>
        <taxon>Alphaproteobacteria</taxon>
        <taxon>Hyphomicrobiales</taxon>
        <taxon>Nitrobacteraceae</taxon>
        <taxon>Bradyrhizobium</taxon>
    </lineage>
</organism>
<sequence>MRAHPIDIQAQNKPVSGRRGFWSNHPDIETLLCLAFMLIVGVIVKLTPP</sequence>
<evidence type="ECO:0000256" key="1">
    <source>
        <dbReference type="SAM" id="Phobius"/>
    </source>
</evidence>